<dbReference type="Gene3D" id="3.40.50.150">
    <property type="entry name" value="Vaccinia Virus protein VP39"/>
    <property type="match status" value="1"/>
</dbReference>
<dbReference type="GO" id="GO:0032259">
    <property type="term" value="P:methylation"/>
    <property type="evidence" value="ECO:0007669"/>
    <property type="project" value="UniProtKB-KW"/>
</dbReference>
<dbReference type="Proteomes" id="UP000265618">
    <property type="component" value="Unassembled WGS sequence"/>
</dbReference>
<accession>A0A9K3GEW7</accession>
<evidence type="ECO:0000256" key="1">
    <source>
        <dbReference type="ARBA" id="ARBA00022603"/>
    </source>
</evidence>
<dbReference type="SUPFAM" id="SSF53335">
    <property type="entry name" value="S-adenosyl-L-methionine-dependent methyltransferases"/>
    <property type="match status" value="1"/>
</dbReference>
<gene>
    <name evidence="4" type="ORF">KIPB_000714</name>
</gene>
<name>A0A9K3GEW7_9EUKA</name>
<dbReference type="InterPro" id="IPR000241">
    <property type="entry name" value="RlmKL-like_Mtase"/>
</dbReference>
<proteinExistence type="predicted"/>
<dbReference type="GO" id="GO:0008168">
    <property type="term" value="F:methyltransferase activity"/>
    <property type="evidence" value="ECO:0007669"/>
    <property type="project" value="UniProtKB-KW"/>
</dbReference>
<comment type="caution">
    <text evidence="4">The sequence shown here is derived from an EMBL/GenBank/DDBJ whole genome shotgun (WGS) entry which is preliminary data.</text>
</comment>
<dbReference type="GO" id="GO:0003676">
    <property type="term" value="F:nucleic acid binding"/>
    <property type="evidence" value="ECO:0007669"/>
    <property type="project" value="InterPro"/>
</dbReference>
<dbReference type="PANTHER" id="PTHR13370">
    <property type="entry name" value="RNA METHYLASE-RELATED"/>
    <property type="match status" value="1"/>
</dbReference>
<dbReference type="InterPro" id="IPR002052">
    <property type="entry name" value="DNA_methylase_N6_adenine_CS"/>
</dbReference>
<protein>
    <recommendedName>
        <fullName evidence="3">Ribosomal RNA large subunit methyltransferase K/L-like methyltransferase domain-containing protein</fullName>
    </recommendedName>
</protein>
<sequence length="450" mass="49744">MSRLSLSVSRFTGAWDLTQRGLRRERSVVASGAMNMIREAQAGEPCNASVQYCRDTLPLFVDTCRATKTHYLTIHRFRAKKDGEAGRHSRIHAWRTLIQSMGSPDPLGHSTLDFNAPGVLRVEILDLDFTTCKAPIRRDVWYTPRLLEFGEAEAAFTRSLAAKEALHPDPISHTPIPLPEGGRLRCTVLGWRIGNSRRGAISDLSLKTRAHIGPTSMDPLASAVMVNATKARRGSLVLEPCFGTGSIGVAASHAGCHVFGSEASAKVIAGKGGVKAWDNFRQYSLPCTSICQGDVFKLPYRDRIAADAVVTDPPYGVREGKRGGEKERDVFLGLLDESSRCLREGGRLCYCMPYIEGLSDPRDIPCHPCLDKIAAVYQKFSRKHGRWYVVMQRNSEPYRVAAHYEGIANPAHTFYKAVVFTTDFRAVIKGELEERAARDAKGPQAKRQSL</sequence>
<dbReference type="PROSITE" id="PS00092">
    <property type="entry name" value="N6_MTASE"/>
    <property type="match status" value="1"/>
</dbReference>
<dbReference type="PANTHER" id="PTHR13370:SF3">
    <property type="entry name" value="TRNA (GUANINE(10)-N2)-METHYLTRANSFERASE HOMOLOG"/>
    <property type="match status" value="1"/>
</dbReference>
<dbReference type="Pfam" id="PF01170">
    <property type="entry name" value="UPF0020"/>
    <property type="match status" value="1"/>
</dbReference>
<dbReference type="EMBL" id="BDIP01000088">
    <property type="protein sequence ID" value="GIQ79995.1"/>
    <property type="molecule type" value="Genomic_DNA"/>
</dbReference>
<keyword evidence="1" id="KW-0489">Methyltransferase</keyword>
<keyword evidence="2" id="KW-0808">Transferase</keyword>
<dbReference type="GO" id="GO:0005737">
    <property type="term" value="C:cytoplasm"/>
    <property type="evidence" value="ECO:0007669"/>
    <property type="project" value="TreeGrafter"/>
</dbReference>
<organism evidence="4 5">
    <name type="scientific">Kipferlia bialata</name>
    <dbReference type="NCBI Taxonomy" id="797122"/>
    <lineage>
        <taxon>Eukaryota</taxon>
        <taxon>Metamonada</taxon>
        <taxon>Carpediemonas-like organisms</taxon>
        <taxon>Kipferlia</taxon>
    </lineage>
</organism>
<keyword evidence="5" id="KW-1185">Reference proteome</keyword>
<dbReference type="CDD" id="cd02440">
    <property type="entry name" value="AdoMet_MTases"/>
    <property type="match status" value="1"/>
</dbReference>
<evidence type="ECO:0000313" key="4">
    <source>
        <dbReference type="EMBL" id="GIQ79995.1"/>
    </source>
</evidence>
<evidence type="ECO:0000259" key="3">
    <source>
        <dbReference type="Pfam" id="PF01170"/>
    </source>
</evidence>
<evidence type="ECO:0000313" key="5">
    <source>
        <dbReference type="Proteomes" id="UP000265618"/>
    </source>
</evidence>
<dbReference type="AlphaFoldDB" id="A0A9K3GEW7"/>
<feature type="domain" description="Ribosomal RNA large subunit methyltransferase K/L-like methyltransferase" evidence="3">
    <location>
        <begin position="209"/>
        <end position="352"/>
    </location>
</feature>
<reference evidence="4 5" key="1">
    <citation type="journal article" date="2018" name="PLoS ONE">
        <title>The draft genome of Kipferlia bialata reveals reductive genome evolution in fornicate parasites.</title>
        <authorList>
            <person name="Tanifuji G."/>
            <person name="Takabayashi S."/>
            <person name="Kume K."/>
            <person name="Takagi M."/>
            <person name="Nakayama T."/>
            <person name="Kamikawa R."/>
            <person name="Inagaki Y."/>
            <person name="Hashimoto T."/>
        </authorList>
    </citation>
    <scope>NUCLEOTIDE SEQUENCE [LARGE SCALE GENOMIC DNA]</scope>
    <source>
        <strain evidence="4">NY0173</strain>
    </source>
</reference>
<dbReference type="PRINTS" id="PR00507">
    <property type="entry name" value="N12N6MTFRASE"/>
</dbReference>
<dbReference type="InterPro" id="IPR029063">
    <property type="entry name" value="SAM-dependent_MTases_sf"/>
</dbReference>
<evidence type="ECO:0000256" key="2">
    <source>
        <dbReference type="ARBA" id="ARBA00022679"/>
    </source>
</evidence>
<dbReference type="OrthoDB" id="296065at2759"/>
<dbReference type="GO" id="GO:0043527">
    <property type="term" value="C:tRNA methyltransferase complex"/>
    <property type="evidence" value="ECO:0007669"/>
    <property type="project" value="UniProtKB-ARBA"/>
</dbReference>